<dbReference type="Gene3D" id="2.180.10.10">
    <property type="entry name" value="RHS repeat-associated core"/>
    <property type="match status" value="1"/>
</dbReference>
<keyword evidence="4" id="KW-1185">Reference proteome</keyword>
<comment type="caution">
    <text evidence="3">The sequence shown here is derived from an EMBL/GenBank/DDBJ whole genome shotgun (WGS) entry which is preliminary data.</text>
</comment>
<feature type="domain" description="Teneurin-like YD-shell" evidence="2">
    <location>
        <begin position="12"/>
        <end position="216"/>
    </location>
</feature>
<dbReference type="PANTHER" id="PTHR32305:SF17">
    <property type="entry name" value="TRNA NUCLEASE WAPA"/>
    <property type="match status" value="1"/>
</dbReference>
<dbReference type="AlphaFoldDB" id="A0A1L9QRL4"/>
<dbReference type="Proteomes" id="UP000183940">
    <property type="component" value="Unassembled WGS sequence"/>
</dbReference>
<dbReference type="InterPro" id="IPR022385">
    <property type="entry name" value="Rhs_assc_core"/>
</dbReference>
<dbReference type="InterPro" id="IPR056823">
    <property type="entry name" value="TEN-like_YD-shell"/>
</dbReference>
<sequence length="601" mass="66075">MNQLVSSTFAGVETLYTYDDNGSLKTRKTGDKTITYDWENDGENRLVGVEIVEGNERTEIEYEYNENGIRVGKTVDGVETHYLIDELQPYAQVLEEYDAWGNLQAAYTYGEDLISRNGQFYHKDGLGSTRLLTDALGGVSESYNYDAYGNLIAGDGSENPYLFAGEQRDSLTGLDYLRARYYDPTLGRFISRDAYQGSLNDPMSLHKYQYAHANPVVNTDPTGYLTNLQEFAAVVGISAILSGLSWTTSTAIGSLAYGGSASNAAAIYDQFLAGFADIVTFTGSTKLREKLHGEAATRNHRGLFFSLGRFTGGITGFSAGLGAPTVFGGTTWGQKALLGYDLFGSGLASFLSTKKFQEGTGTAWDLLAYLPVLTYASGLGLDWIATRGIIGADLAGSRDLARKITEEGLRQEEFIAYRQQIQNAEPWITQKARWWADLRDYMILYRGQGRLGNRILSPIAREEGLEASRALVRRMQAEGLTNAQIADFTGVWYDGPVPGYAGLPEGFQHLNGQRLGAAGIPTSAIPGVATAFAKSDDGVTMVLRLPREVPIRVQEPWDILRFEEEYIVLHQIPNSNIVQVIPAKELAPIREIQGQIQIGYR</sequence>
<evidence type="ECO:0000313" key="4">
    <source>
        <dbReference type="Proteomes" id="UP000183940"/>
    </source>
</evidence>
<dbReference type="STRING" id="1925591.BI308_12370"/>
<name>A0A1L9QRL4_9CYAN</name>
<organism evidence="3 4">
    <name type="scientific">Roseofilum reptotaenium AO1-A</name>
    <dbReference type="NCBI Taxonomy" id="1925591"/>
    <lineage>
        <taxon>Bacteria</taxon>
        <taxon>Bacillati</taxon>
        <taxon>Cyanobacteriota</taxon>
        <taxon>Cyanophyceae</taxon>
        <taxon>Desertifilales</taxon>
        <taxon>Desertifilaceae</taxon>
        <taxon>Roseofilum</taxon>
    </lineage>
</organism>
<protein>
    <recommendedName>
        <fullName evidence="2">Teneurin-like YD-shell domain-containing protein</fullName>
    </recommendedName>
</protein>
<dbReference type="NCBIfam" id="TIGR03696">
    <property type="entry name" value="Rhs_assc_core"/>
    <property type="match status" value="1"/>
</dbReference>
<reference evidence="3" key="1">
    <citation type="submission" date="2016-10" db="EMBL/GenBank/DDBJ databases">
        <title>CRISPR-Cas defence system in Roseofilum reptotaenium: evidence of a bacteriophage-cyanobacterium arms race in the coral black band disease.</title>
        <authorList>
            <person name="Buerger P."/>
            <person name="Wood-Charlson E.M."/>
            <person name="Weynberg K.D."/>
            <person name="Willis B."/>
            <person name="Van Oppen M.J."/>
        </authorList>
    </citation>
    <scope>NUCLEOTIDE SEQUENCE [LARGE SCALE GENOMIC DNA]</scope>
    <source>
        <strain evidence="3">AO1-A</strain>
    </source>
</reference>
<evidence type="ECO:0000259" key="2">
    <source>
        <dbReference type="Pfam" id="PF25023"/>
    </source>
</evidence>
<proteinExistence type="predicted"/>
<keyword evidence="1" id="KW-0677">Repeat</keyword>
<dbReference type="Pfam" id="PF25023">
    <property type="entry name" value="TEN_YD-shell"/>
    <property type="match status" value="1"/>
</dbReference>
<evidence type="ECO:0000313" key="3">
    <source>
        <dbReference type="EMBL" id="OJJ25272.1"/>
    </source>
</evidence>
<gene>
    <name evidence="3" type="ORF">BI308_12370</name>
</gene>
<accession>A0A1L9QRL4</accession>
<evidence type="ECO:0000256" key="1">
    <source>
        <dbReference type="ARBA" id="ARBA00022737"/>
    </source>
</evidence>
<dbReference type="PANTHER" id="PTHR32305">
    <property type="match status" value="1"/>
</dbReference>
<dbReference type="EMBL" id="MLAW01000019">
    <property type="protein sequence ID" value="OJJ25272.1"/>
    <property type="molecule type" value="Genomic_DNA"/>
</dbReference>
<dbReference type="InterPro" id="IPR050708">
    <property type="entry name" value="T6SS_VgrG/RHS"/>
</dbReference>